<gene>
    <name evidence="13" type="ORF">LWC05_07555</name>
</gene>
<evidence type="ECO:0000259" key="12">
    <source>
        <dbReference type="PROSITE" id="PS52015"/>
    </source>
</evidence>
<evidence type="ECO:0000256" key="4">
    <source>
        <dbReference type="ARBA" id="ARBA00022475"/>
    </source>
</evidence>
<feature type="compositionally biased region" description="Polar residues" evidence="10">
    <location>
        <begin position="143"/>
        <end position="152"/>
    </location>
</feature>
<dbReference type="Pfam" id="PF03544">
    <property type="entry name" value="TonB_C"/>
    <property type="match status" value="1"/>
</dbReference>
<keyword evidence="7" id="KW-0653">Protein transport</keyword>
<evidence type="ECO:0000256" key="6">
    <source>
        <dbReference type="ARBA" id="ARBA00022692"/>
    </source>
</evidence>
<name>A0ABS8VXF7_9PROT</name>
<comment type="subcellular location">
    <subcellularLocation>
        <location evidence="1">Cell inner membrane</location>
        <topology evidence="1">Single-pass membrane protein</topology>
        <orientation evidence="1">Periplasmic side</orientation>
    </subcellularLocation>
</comment>
<feature type="compositionally biased region" description="Polar residues" evidence="10">
    <location>
        <begin position="1"/>
        <end position="15"/>
    </location>
</feature>
<feature type="compositionally biased region" description="Polar residues" evidence="10">
    <location>
        <begin position="213"/>
        <end position="224"/>
    </location>
</feature>
<dbReference type="InterPro" id="IPR006260">
    <property type="entry name" value="TonB/TolA_C"/>
</dbReference>
<feature type="transmembrane region" description="Helical" evidence="11">
    <location>
        <begin position="84"/>
        <end position="107"/>
    </location>
</feature>
<feature type="compositionally biased region" description="Low complexity" evidence="10">
    <location>
        <begin position="153"/>
        <end position="164"/>
    </location>
</feature>
<keyword evidence="5" id="KW-0997">Cell inner membrane</keyword>
<protein>
    <submittedName>
        <fullName evidence="13">TonB family protein</fullName>
    </submittedName>
</protein>
<evidence type="ECO:0000256" key="2">
    <source>
        <dbReference type="ARBA" id="ARBA00006555"/>
    </source>
</evidence>
<feature type="compositionally biased region" description="Basic and acidic residues" evidence="10">
    <location>
        <begin position="28"/>
        <end position="40"/>
    </location>
</feature>
<dbReference type="RefSeq" id="WP_232877375.1">
    <property type="nucleotide sequence ID" value="NZ_JAJSOJ010000019.1"/>
</dbReference>
<dbReference type="NCBIfam" id="TIGR01352">
    <property type="entry name" value="tonB_Cterm"/>
    <property type="match status" value="1"/>
</dbReference>
<sequence length="391" mass="42231">MFTSMTASPRPSATPGTKKEPLLVGTGKQRDTSTTRHPVQEDETDAAGRIGLRPAFIAKTGAYRNLKSAKTPLSPRQVFADPDLLFIFLFSALLHALLLAFAIYMSLYHSPRGNPQATETGTVDMMFVTPPAESGMKGEHSDQQAGGTSATKSSQSSETQPEQSEAAEGTDRPTPETPAAPPMPEAPADESYPKPTNETAPVNPASNKAGKASRQTTKQSTPHKQTARQTQTHQRAPSPFDSMTDLSLDQSSAPPRPRHHGRTGGSGGPIDLSLGPLVQNGKLNTPFATRSTVRGVSDDYSEEVDRWIRRHMYYPEEAAQNGEEGPSSVHVVLDRSGNVRFVRLTNQSGSYLLDAATTGMFRNAHLPPIPPGITGDHFDLDVTVNYILIRH</sequence>
<dbReference type="PANTHER" id="PTHR33446:SF2">
    <property type="entry name" value="PROTEIN TONB"/>
    <property type="match status" value="1"/>
</dbReference>
<keyword evidence="9 11" id="KW-0472">Membrane</keyword>
<evidence type="ECO:0000256" key="3">
    <source>
        <dbReference type="ARBA" id="ARBA00022448"/>
    </source>
</evidence>
<feature type="compositionally biased region" description="Polar residues" evidence="10">
    <location>
        <begin position="244"/>
        <end position="253"/>
    </location>
</feature>
<evidence type="ECO:0000313" key="14">
    <source>
        <dbReference type="Proteomes" id="UP001521074"/>
    </source>
</evidence>
<accession>A0ABS8VXF7</accession>
<feature type="compositionally biased region" description="Pro residues" evidence="10">
    <location>
        <begin position="175"/>
        <end position="185"/>
    </location>
</feature>
<evidence type="ECO:0000256" key="8">
    <source>
        <dbReference type="ARBA" id="ARBA00022989"/>
    </source>
</evidence>
<keyword evidence="3" id="KW-0813">Transport</keyword>
<feature type="region of interest" description="Disordered" evidence="10">
    <location>
        <begin position="128"/>
        <end position="277"/>
    </location>
</feature>
<dbReference type="EMBL" id="JAJSOJ010000019">
    <property type="protein sequence ID" value="MCE0743749.1"/>
    <property type="molecule type" value="Genomic_DNA"/>
</dbReference>
<comment type="similarity">
    <text evidence="2">Belongs to the TonB family.</text>
</comment>
<organism evidence="13 14">
    <name type="scientific">Acetobacter sicerae</name>
    <dbReference type="NCBI Taxonomy" id="85325"/>
    <lineage>
        <taxon>Bacteria</taxon>
        <taxon>Pseudomonadati</taxon>
        <taxon>Pseudomonadota</taxon>
        <taxon>Alphaproteobacteria</taxon>
        <taxon>Acetobacterales</taxon>
        <taxon>Acetobacteraceae</taxon>
        <taxon>Acetobacter</taxon>
    </lineage>
</organism>
<dbReference type="InterPro" id="IPR037682">
    <property type="entry name" value="TonB_C"/>
</dbReference>
<evidence type="ECO:0000256" key="1">
    <source>
        <dbReference type="ARBA" id="ARBA00004383"/>
    </source>
</evidence>
<dbReference type="InterPro" id="IPR051045">
    <property type="entry name" value="TonB-dependent_transducer"/>
</dbReference>
<dbReference type="Gene3D" id="3.30.1150.10">
    <property type="match status" value="1"/>
</dbReference>
<feature type="region of interest" description="Disordered" evidence="10">
    <location>
        <begin position="1"/>
        <end position="43"/>
    </location>
</feature>
<feature type="domain" description="TonB C-terminal" evidence="12">
    <location>
        <begin position="299"/>
        <end position="391"/>
    </location>
</feature>
<keyword evidence="6 11" id="KW-0812">Transmembrane</keyword>
<evidence type="ECO:0000256" key="7">
    <source>
        <dbReference type="ARBA" id="ARBA00022927"/>
    </source>
</evidence>
<keyword evidence="4" id="KW-1003">Cell membrane</keyword>
<evidence type="ECO:0000256" key="10">
    <source>
        <dbReference type="SAM" id="MobiDB-lite"/>
    </source>
</evidence>
<dbReference type="SUPFAM" id="SSF74653">
    <property type="entry name" value="TolA/TonB C-terminal domain"/>
    <property type="match status" value="1"/>
</dbReference>
<comment type="caution">
    <text evidence="13">The sequence shown here is derived from an EMBL/GenBank/DDBJ whole genome shotgun (WGS) entry which is preliminary data.</text>
</comment>
<proteinExistence type="inferred from homology"/>
<keyword evidence="14" id="KW-1185">Reference proteome</keyword>
<feature type="compositionally biased region" description="Polar residues" evidence="10">
    <location>
        <begin position="194"/>
        <end position="206"/>
    </location>
</feature>
<dbReference type="PROSITE" id="PS52015">
    <property type="entry name" value="TONB_CTD"/>
    <property type="match status" value="1"/>
</dbReference>
<evidence type="ECO:0000313" key="13">
    <source>
        <dbReference type="EMBL" id="MCE0743749.1"/>
    </source>
</evidence>
<evidence type="ECO:0000256" key="5">
    <source>
        <dbReference type="ARBA" id="ARBA00022519"/>
    </source>
</evidence>
<dbReference type="PANTHER" id="PTHR33446">
    <property type="entry name" value="PROTEIN TONB-RELATED"/>
    <property type="match status" value="1"/>
</dbReference>
<evidence type="ECO:0000256" key="11">
    <source>
        <dbReference type="SAM" id="Phobius"/>
    </source>
</evidence>
<keyword evidence="8 11" id="KW-1133">Transmembrane helix</keyword>
<feature type="compositionally biased region" description="Low complexity" evidence="10">
    <location>
        <begin position="227"/>
        <end position="236"/>
    </location>
</feature>
<evidence type="ECO:0000256" key="9">
    <source>
        <dbReference type="ARBA" id="ARBA00023136"/>
    </source>
</evidence>
<reference evidence="13 14" key="1">
    <citation type="submission" date="2021-12" db="EMBL/GenBank/DDBJ databases">
        <title>Genome sequence of Acetobacter sicerae DmPark20a_162.</title>
        <authorList>
            <person name="Chaston J.M."/>
        </authorList>
    </citation>
    <scope>NUCLEOTIDE SEQUENCE [LARGE SCALE GENOMIC DNA]</scope>
    <source>
        <strain evidence="13 14">DmPark20a_162</strain>
    </source>
</reference>
<dbReference type="Proteomes" id="UP001521074">
    <property type="component" value="Unassembled WGS sequence"/>
</dbReference>